<keyword evidence="10" id="KW-1185">Reference proteome</keyword>
<comment type="function">
    <text evidence="5">May play the central regulatory role in sporulation. It may be an element of the effector pathway responsible for the activation of sporulation genes in response to nutritional stress. Spo0A may act in concert with spo0H (a sigma factor) to control the expression of some genes that are critical to the sporulation process.</text>
</comment>
<dbReference type="InterPro" id="IPR001789">
    <property type="entry name" value="Sig_transdc_resp-reg_receiver"/>
</dbReference>
<evidence type="ECO:0000259" key="8">
    <source>
        <dbReference type="PROSITE" id="PS50110"/>
    </source>
</evidence>
<proteinExistence type="predicted"/>
<dbReference type="Gene3D" id="1.10.10.60">
    <property type="entry name" value="Homeodomain-like"/>
    <property type="match status" value="2"/>
</dbReference>
<dbReference type="InterPro" id="IPR018060">
    <property type="entry name" value="HTH_AraC"/>
</dbReference>
<comment type="caution">
    <text evidence="9">The sequence shown here is derived from an EMBL/GenBank/DDBJ whole genome shotgun (WGS) entry which is preliminary data.</text>
</comment>
<dbReference type="InterPro" id="IPR018062">
    <property type="entry name" value="HTH_AraC-typ_CS"/>
</dbReference>
<evidence type="ECO:0000256" key="3">
    <source>
        <dbReference type="ARBA" id="ARBA00023125"/>
    </source>
</evidence>
<sequence length="535" mass="61051">MYRVLLVDDEPIALDSLEYMLRKNRKDIEVVGKARSGRDAVEKAYNARPDIVLMDINMPGINGLEAIRRIKETNSSAQFIITTAFDYFDYAVEAMELQATEYLLKPIREAKLLEVMEKVTARVDARREQLRKELEIKEKFEIIVPMMETGFINALCMFEDSEEELQRYHYLLGITGKGGYVMIIAFEDKDSGGGNNRVGAGVRGQALYSRYREVLKATCSCIVGPIMLNRVVVYICEDEPTDAPFEQKVAAIKLANMLYQRVGNLYPEISIGIGRFYSRVEEAKKSYREALQALELASGHSKEMSILHIDDAVRDMEDLPADEDERLERSVLQKTSDGDSAGAVLAFEHLYAHLCKSLMPDFDRVKNRAIALVVDFGKRWGNVIGNSCPVLSQLLDAKDADTLYDIECRFIRDTAVRIDSGKQKKIGTIIDRANQYIQEHFHEEIALEDVARAVNLSPYYFSRFYKEETGVNFIDRLTAVRVEKAKEYLTRTEYTVKDVARAVGYADPNYFSKLFKKVTNMTATEYKESRGRRNQ</sequence>
<dbReference type="SMART" id="SM00342">
    <property type="entry name" value="HTH_ARAC"/>
    <property type="match status" value="1"/>
</dbReference>
<dbReference type="CDD" id="cd17536">
    <property type="entry name" value="REC_YesN-like"/>
    <property type="match status" value="1"/>
</dbReference>
<accession>A0ABS9MGP7</accession>
<evidence type="ECO:0000256" key="2">
    <source>
        <dbReference type="ARBA" id="ARBA00023015"/>
    </source>
</evidence>
<evidence type="ECO:0000313" key="10">
    <source>
        <dbReference type="Proteomes" id="UP001298681"/>
    </source>
</evidence>
<dbReference type="PANTHER" id="PTHR43280:SF2">
    <property type="entry name" value="HTH-TYPE TRANSCRIPTIONAL REGULATOR EXSA"/>
    <property type="match status" value="1"/>
</dbReference>
<dbReference type="InterPro" id="IPR041522">
    <property type="entry name" value="CdaR_GGDEF"/>
</dbReference>
<evidence type="ECO:0000256" key="1">
    <source>
        <dbReference type="ARBA" id="ARBA00018672"/>
    </source>
</evidence>
<dbReference type="InterPro" id="IPR011006">
    <property type="entry name" value="CheY-like_superfamily"/>
</dbReference>
<keyword evidence="4" id="KW-0804">Transcription</keyword>
<name>A0ABS9MGP7_9FIRM</name>
<dbReference type="SUPFAM" id="SSF46689">
    <property type="entry name" value="Homeodomain-like"/>
    <property type="match status" value="2"/>
</dbReference>
<dbReference type="PANTHER" id="PTHR43280">
    <property type="entry name" value="ARAC-FAMILY TRANSCRIPTIONAL REGULATOR"/>
    <property type="match status" value="1"/>
</dbReference>
<dbReference type="Pfam" id="PF00072">
    <property type="entry name" value="Response_reg"/>
    <property type="match status" value="1"/>
</dbReference>
<keyword evidence="2" id="KW-0805">Transcription regulation</keyword>
<dbReference type="EMBL" id="JAKNHQ010000001">
    <property type="protein sequence ID" value="MCG4609629.1"/>
    <property type="molecule type" value="Genomic_DNA"/>
</dbReference>
<protein>
    <recommendedName>
        <fullName evidence="1">Stage 0 sporulation protein A homolog</fullName>
    </recommendedName>
</protein>
<feature type="modified residue" description="4-aspartylphosphate" evidence="6">
    <location>
        <position position="55"/>
    </location>
</feature>
<dbReference type="Proteomes" id="UP001298681">
    <property type="component" value="Unassembled WGS sequence"/>
</dbReference>
<dbReference type="Pfam" id="PF12833">
    <property type="entry name" value="HTH_18"/>
    <property type="match status" value="1"/>
</dbReference>
<feature type="domain" description="Response regulatory" evidence="8">
    <location>
        <begin position="3"/>
        <end position="120"/>
    </location>
</feature>
<evidence type="ECO:0000313" key="9">
    <source>
        <dbReference type="EMBL" id="MCG4609629.1"/>
    </source>
</evidence>
<keyword evidence="3" id="KW-0238">DNA-binding</keyword>
<gene>
    <name evidence="9" type="ORF">L0P57_01540</name>
</gene>
<dbReference type="PROSITE" id="PS00041">
    <property type="entry name" value="HTH_ARAC_FAMILY_1"/>
    <property type="match status" value="1"/>
</dbReference>
<dbReference type="SUPFAM" id="SSF52172">
    <property type="entry name" value="CheY-like"/>
    <property type="match status" value="1"/>
</dbReference>
<evidence type="ECO:0000256" key="4">
    <source>
        <dbReference type="ARBA" id="ARBA00023163"/>
    </source>
</evidence>
<reference evidence="9 10" key="1">
    <citation type="submission" date="2022-01" db="EMBL/GenBank/DDBJ databases">
        <title>Collection of gut derived symbiotic bacterial strains cultured from healthy donors.</title>
        <authorList>
            <person name="Lin H."/>
            <person name="Kohout C."/>
            <person name="Waligurski E."/>
            <person name="Pamer E.G."/>
        </authorList>
    </citation>
    <scope>NUCLEOTIDE SEQUENCE [LARGE SCALE GENOMIC DNA]</scope>
    <source>
        <strain evidence="9 10">DFI.7.58</strain>
    </source>
</reference>
<dbReference type="PROSITE" id="PS50110">
    <property type="entry name" value="RESPONSE_REGULATORY"/>
    <property type="match status" value="1"/>
</dbReference>
<evidence type="ECO:0000256" key="5">
    <source>
        <dbReference type="ARBA" id="ARBA00024867"/>
    </source>
</evidence>
<dbReference type="PROSITE" id="PS01124">
    <property type="entry name" value="HTH_ARAC_FAMILY_2"/>
    <property type="match status" value="1"/>
</dbReference>
<dbReference type="Pfam" id="PF17853">
    <property type="entry name" value="GGDEF_2"/>
    <property type="match status" value="1"/>
</dbReference>
<keyword evidence="6" id="KW-0597">Phosphoprotein</keyword>
<evidence type="ECO:0000259" key="7">
    <source>
        <dbReference type="PROSITE" id="PS01124"/>
    </source>
</evidence>
<dbReference type="RefSeq" id="WP_087230623.1">
    <property type="nucleotide sequence ID" value="NZ_JAKNHQ010000001.1"/>
</dbReference>
<dbReference type="SMART" id="SM00448">
    <property type="entry name" value="REC"/>
    <property type="match status" value="1"/>
</dbReference>
<dbReference type="InterPro" id="IPR009057">
    <property type="entry name" value="Homeodomain-like_sf"/>
</dbReference>
<dbReference type="Gene3D" id="3.40.50.2300">
    <property type="match status" value="1"/>
</dbReference>
<organism evidence="9 10">
    <name type="scientific">Anaeromassilibacillus senegalensis</name>
    <dbReference type="NCBI Taxonomy" id="1673717"/>
    <lineage>
        <taxon>Bacteria</taxon>
        <taxon>Bacillati</taxon>
        <taxon>Bacillota</taxon>
        <taxon>Clostridia</taxon>
        <taxon>Eubacteriales</taxon>
        <taxon>Acutalibacteraceae</taxon>
        <taxon>Anaeromassilibacillus</taxon>
    </lineage>
</organism>
<feature type="domain" description="HTH araC/xylS-type" evidence="7">
    <location>
        <begin position="431"/>
        <end position="529"/>
    </location>
</feature>
<evidence type="ECO:0000256" key="6">
    <source>
        <dbReference type="PROSITE-ProRule" id="PRU00169"/>
    </source>
</evidence>